<feature type="transmembrane region" description="Helical" evidence="1">
    <location>
        <begin position="209"/>
        <end position="230"/>
    </location>
</feature>
<evidence type="ECO:0000313" key="3">
    <source>
        <dbReference type="Proteomes" id="UP000654075"/>
    </source>
</evidence>
<dbReference type="OMA" id="ANCISHF"/>
<sequence>MTDLEDVELEDIVGTLPTEANEAAEVQGSDVSANQKNTAELDQQPAVKSLLLVMICIVQAYATTNGPLRHKFKVALNIQDSGAVSEVFTQAAVFVQYGKFAMTLGQNILLGSISPKLRVWLSMALVCLGALVIPLVVYTFGCKGLWTVFVAYGMIGLGLGIFECTFLSVITPLGKLTKAWAIMGFPAAFGIINIVMMTFVSVGLPVSAVFWYVFASIPIGALVFGFRAPVDAQHTAKKSEFEQVTFRESMLDWRSWTLKLIPLALANCISHFVMENVGPAAFDTFNGPQVALFDPRSADSHLMNTDRYLVVLNIFLLVGDIGSRRLAYCFKFDTSRAIVLALGFAVSLSVLGFLLASLGIASLTWIAVFCAFAGSGFNYGVASKYIDGLIPKRHNLIAYSMWMFVGYAGAIAGSATVGVTRRWICEGQSYPLECLSHR</sequence>
<comment type="caution">
    <text evidence="2">The sequence shown here is derived from an EMBL/GenBank/DDBJ whole genome shotgun (WGS) entry which is preliminary data.</text>
</comment>
<dbReference type="SUPFAM" id="SSF103473">
    <property type="entry name" value="MFS general substrate transporter"/>
    <property type="match status" value="1"/>
</dbReference>
<evidence type="ECO:0008006" key="4">
    <source>
        <dbReference type="Google" id="ProtNLM"/>
    </source>
</evidence>
<feature type="transmembrane region" description="Helical" evidence="1">
    <location>
        <begin position="179"/>
        <end position="203"/>
    </location>
</feature>
<organism evidence="2 3">
    <name type="scientific">Polarella glacialis</name>
    <name type="common">Dinoflagellate</name>
    <dbReference type="NCBI Taxonomy" id="89957"/>
    <lineage>
        <taxon>Eukaryota</taxon>
        <taxon>Sar</taxon>
        <taxon>Alveolata</taxon>
        <taxon>Dinophyceae</taxon>
        <taxon>Suessiales</taxon>
        <taxon>Suessiaceae</taxon>
        <taxon>Polarella</taxon>
    </lineage>
</organism>
<dbReference type="OrthoDB" id="413824at2759"/>
<dbReference type="CDD" id="cd06174">
    <property type="entry name" value="MFS"/>
    <property type="match status" value="1"/>
</dbReference>
<feature type="transmembrane region" description="Helical" evidence="1">
    <location>
        <begin position="146"/>
        <end position="167"/>
    </location>
</feature>
<feature type="transmembrane region" description="Helical" evidence="1">
    <location>
        <begin position="362"/>
        <end position="381"/>
    </location>
</feature>
<gene>
    <name evidence="2" type="ORF">PGLA1383_LOCUS1808</name>
</gene>
<keyword evidence="1" id="KW-1133">Transmembrane helix</keyword>
<dbReference type="InterPro" id="IPR036259">
    <property type="entry name" value="MFS_trans_sf"/>
</dbReference>
<dbReference type="Gene3D" id="1.20.1250.20">
    <property type="entry name" value="MFS general substrate transporter like domains"/>
    <property type="match status" value="1"/>
</dbReference>
<feature type="transmembrane region" description="Helical" evidence="1">
    <location>
        <begin position="119"/>
        <end position="140"/>
    </location>
</feature>
<accession>A0A813D5J8</accession>
<keyword evidence="3" id="KW-1185">Reference proteome</keyword>
<reference evidence="2" key="1">
    <citation type="submission" date="2021-02" db="EMBL/GenBank/DDBJ databases">
        <authorList>
            <person name="Dougan E. K."/>
            <person name="Rhodes N."/>
            <person name="Thang M."/>
            <person name="Chan C."/>
        </authorList>
    </citation>
    <scope>NUCLEOTIDE SEQUENCE</scope>
</reference>
<keyword evidence="1" id="KW-0472">Membrane</keyword>
<name>A0A813D5J8_POLGL</name>
<evidence type="ECO:0000313" key="2">
    <source>
        <dbReference type="EMBL" id="CAE8582818.1"/>
    </source>
</evidence>
<dbReference type="AlphaFoldDB" id="A0A813D5J8"/>
<proteinExistence type="predicted"/>
<evidence type="ECO:0000256" key="1">
    <source>
        <dbReference type="SAM" id="Phobius"/>
    </source>
</evidence>
<protein>
    <recommendedName>
        <fullName evidence="4">Major facilitator superfamily (MFS) profile domain-containing protein</fullName>
    </recommendedName>
</protein>
<feature type="transmembrane region" description="Helical" evidence="1">
    <location>
        <begin position="338"/>
        <end position="356"/>
    </location>
</feature>
<dbReference type="Proteomes" id="UP000654075">
    <property type="component" value="Unassembled WGS sequence"/>
</dbReference>
<keyword evidence="1" id="KW-0812">Transmembrane</keyword>
<feature type="transmembrane region" description="Helical" evidence="1">
    <location>
        <begin position="402"/>
        <end position="424"/>
    </location>
</feature>
<feature type="transmembrane region" description="Helical" evidence="1">
    <location>
        <begin position="308"/>
        <end position="326"/>
    </location>
</feature>
<dbReference type="EMBL" id="CAJNNV010000504">
    <property type="protein sequence ID" value="CAE8582818.1"/>
    <property type="molecule type" value="Genomic_DNA"/>
</dbReference>